<evidence type="ECO:0000259" key="4">
    <source>
        <dbReference type="PROSITE" id="PS50893"/>
    </source>
</evidence>
<dbReference type="EMBL" id="JBHLUX010000017">
    <property type="protein sequence ID" value="MFC0470184.1"/>
    <property type="molecule type" value="Genomic_DNA"/>
</dbReference>
<dbReference type="PANTHER" id="PTHR42855">
    <property type="entry name" value="ABC TRANSPORTER ATP-BINDING SUBUNIT"/>
    <property type="match status" value="1"/>
</dbReference>
<dbReference type="SMART" id="SM00382">
    <property type="entry name" value="AAA"/>
    <property type="match status" value="2"/>
</dbReference>
<dbReference type="NCBIfam" id="NF000170">
    <property type="entry name" value="ABCF_Vga_all"/>
    <property type="match status" value="1"/>
</dbReference>
<evidence type="ECO:0000256" key="2">
    <source>
        <dbReference type="ARBA" id="ARBA00022840"/>
    </source>
</evidence>
<dbReference type="PROSITE" id="PS50893">
    <property type="entry name" value="ABC_TRANSPORTER_2"/>
    <property type="match status" value="2"/>
</dbReference>
<gene>
    <name evidence="5" type="ORF">ACFFHM_06505</name>
</gene>
<accession>A0ABV6KA44</accession>
<dbReference type="Proteomes" id="UP001589838">
    <property type="component" value="Unassembled WGS sequence"/>
</dbReference>
<dbReference type="NCBIfam" id="NF000355">
    <property type="entry name" value="ribo_prot_ABC_F"/>
    <property type="match status" value="1"/>
</dbReference>
<keyword evidence="3" id="KW-0175">Coiled coil</keyword>
<dbReference type="InterPro" id="IPR051309">
    <property type="entry name" value="ABCF_ATPase"/>
</dbReference>
<evidence type="ECO:0000256" key="3">
    <source>
        <dbReference type="SAM" id="Coils"/>
    </source>
</evidence>
<name>A0ABV6KA44_9BACI</name>
<dbReference type="InterPro" id="IPR003439">
    <property type="entry name" value="ABC_transporter-like_ATP-bd"/>
</dbReference>
<reference evidence="5 6" key="1">
    <citation type="submission" date="2024-09" db="EMBL/GenBank/DDBJ databases">
        <authorList>
            <person name="Sun Q."/>
            <person name="Mori K."/>
        </authorList>
    </citation>
    <scope>NUCLEOTIDE SEQUENCE [LARGE SCALE GENOMIC DNA]</scope>
    <source>
        <strain evidence="5 6">NCAIM B.02610</strain>
    </source>
</reference>
<dbReference type="Gene3D" id="3.40.50.300">
    <property type="entry name" value="P-loop containing nucleotide triphosphate hydrolases"/>
    <property type="match status" value="3"/>
</dbReference>
<proteinExistence type="predicted"/>
<comment type="caution">
    <text evidence="5">The sequence shown here is derived from an EMBL/GenBank/DDBJ whole genome shotgun (WGS) entry which is preliminary data.</text>
</comment>
<protein>
    <submittedName>
        <fullName evidence="5">Vga family ABC-F type ribosomal protection protein</fullName>
    </submittedName>
</protein>
<feature type="domain" description="ABC transporter" evidence="4">
    <location>
        <begin position="4"/>
        <end position="175"/>
    </location>
</feature>
<dbReference type="PANTHER" id="PTHR42855:SF2">
    <property type="entry name" value="DRUG RESISTANCE ABC TRANSPORTER,ATP-BINDING PROTEIN"/>
    <property type="match status" value="1"/>
</dbReference>
<keyword evidence="6" id="KW-1185">Reference proteome</keyword>
<dbReference type="InterPro" id="IPR017871">
    <property type="entry name" value="ABC_transporter-like_CS"/>
</dbReference>
<sequence length="524" mass="59731">MILLEALNIKQFVKERLLLDVDQLQIHSNDRIGLIGHNGSGKTTLLNILAGKVSPENGIVNRHVESELLPQIKRTVSTKSGGEVTQEYINQALVKAPGMLFADEPTTNLDTEHIEWLEKKLSGWKGALVIVSHDRAFLDAICTTIWEIHDGKVKEYKGNFRNYNKQKEMEHRQKKLAYEKYEIKKKQLEEALKLKEKKAEKATKAPKKVSKSEARITGAKPYFAKKQKKLQKAGKAIETRLEKLEKVEKVKEAPPLKMNLPHADTFKDRIILRVQDVTGAISERVLWNTTSFYVRGGEKLAIIGPNGSGKTTLVKKIIYQDEGITISPSMKIGYFSQNLNIVDVEKSIIENVRSTSKQDETFIRTVLARLHFFREDVYKLVGILSGGERVKVALAKLMLSDINTLILDEPTNFLDIEAATALESLLNEYEGTLIFVSHDRRLIENVATRILAIRNKEVELFEGTYHQYKNSENEKQRNTEEDKLLVLQTKISEVLSRLSIEPSEELEKEFQLLLAEKRKLDTME</sequence>
<feature type="domain" description="ABC transporter" evidence="4">
    <location>
        <begin position="272"/>
        <end position="480"/>
    </location>
</feature>
<evidence type="ECO:0000313" key="5">
    <source>
        <dbReference type="EMBL" id="MFC0470184.1"/>
    </source>
</evidence>
<keyword evidence="2" id="KW-0067">ATP-binding</keyword>
<keyword evidence="1" id="KW-0547">Nucleotide-binding</keyword>
<dbReference type="PROSITE" id="PS00211">
    <property type="entry name" value="ABC_TRANSPORTER_1"/>
    <property type="match status" value="1"/>
</dbReference>
<dbReference type="Pfam" id="PF00005">
    <property type="entry name" value="ABC_tran"/>
    <property type="match status" value="2"/>
</dbReference>
<dbReference type="RefSeq" id="WP_335958879.1">
    <property type="nucleotide sequence ID" value="NZ_JAXBLX010000003.1"/>
</dbReference>
<organism evidence="5 6">
    <name type="scientific">Halalkalibacter kiskunsagensis</name>
    <dbReference type="NCBI Taxonomy" id="1548599"/>
    <lineage>
        <taxon>Bacteria</taxon>
        <taxon>Bacillati</taxon>
        <taxon>Bacillota</taxon>
        <taxon>Bacilli</taxon>
        <taxon>Bacillales</taxon>
        <taxon>Bacillaceae</taxon>
        <taxon>Halalkalibacter</taxon>
    </lineage>
</organism>
<dbReference type="SUPFAM" id="SSF52540">
    <property type="entry name" value="P-loop containing nucleoside triphosphate hydrolases"/>
    <property type="match status" value="2"/>
</dbReference>
<dbReference type="InterPro" id="IPR027417">
    <property type="entry name" value="P-loop_NTPase"/>
</dbReference>
<dbReference type="InterPro" id="IPR003593">
    <property type="entry name" value="AAA+_ATPase"/>
</dbReference>
<evidence type="ECO:0000313" key="6">
    <source>
        <dbReference type="Proteomes" id="UP001589838"/>
    </source>
</evidence>
<dbReference type="CDD" id="cd03221">
    <property type="entry name" value="ABCF_EF-3"/>
    <property type="match status" value="2"/>
</dbReference>
<evidence type="ECO:0000256" key="1">
    <source>
        <dbReference type="ARBA" id="ARBA00022741"/>
    </source>
</evidence>
<feature type="coiled-coil region" evidence="3">
    <location>
        <begin position="171"/>
        <end position="247"/>
    </location>
</feature>